<protein>
    <submittedName>
        <fullName evidence="2">Uncharacterized protein</fullName>
    </submittedName>
</protein>
<dbReference type="Proteomes" id="UP000748991">
    <property type="component" value="Unassembled WGS sequence"/>
</dbReference>
<accession>A0A2X1XYK0</accession>
<reference evidence="2 3" key="1">
    <citation type="submission" date="2018-06" db="EMBL/GenBank/DDBJ databases">
        <authorList>
            <consortium name="Pathogen Informatics"/>
            <person name="Doyle S."/>
        </authorList>
    </citation>
    <scope>NUCLEOTIDE SEQUENCE [LARGE SCALE GENOMIC DNA]</scope>
    <source>
        <strain evidence="2 3">NCTC13076</strain>
    </source>
</reference>
<dbReference type="EMBL" id="JAGZZP010000005">
    <property type="protein sequence ID" value="MBS6534955.1"/>
    <property type="molecule type" value="Genomic_DNA"/>
</dbReference>
<dbReference type="AlphaFoldDB" id="A0A2X1XYK0"/>
<proteinExistence type="predicted"/>
<sequence>MKKLSSLIKFIAFIKMIKPKRKLRRRKRRLKRFLALLNPKRAGKVAYHAGKIRMRNEVKRLFY</sequence>
<name>A0A2X1XYK0_9FIRM</name>
<gene>
    <name evidence="1" type="ORF">KH327_03900</name>
    <name evidence="2" type="ORF">NCTC13076_01329</name>
</gene>
<evidence type="ECO:0000313" key="3">
    <source>
        <dbReference type="Proteomes" id="UP000250070"/>
    </source>
</evidence>
<organism evidence="2 3">
    <name type="scientific">Peptoniphilus harei</name>
    <dbReference type="NCBI Taxonomy" id="54005"/>
    <lineage>
        <taxon>Bacteria</taxon>
        <taxon>Bacillati</taxon>
        <taxon>Bacillota</taxon>
        <taxon>Tissierellia</taxon>
        <taxon>Tissierellales</taxon>
        <taxon>Peptoniphilaceae</taxon>
        <taxon>Peptoniphilus</taxon>
    </lineage>
</organism>
<dbReference type="Proteomes" id="UP000250070">
    <property type="component" value="Unassembled WGS sequence"/>
</dbReference>
<dbReference type="GeneID" id="83862808"/>
<evidence type="ECO:0000313" key="2">
    <source>
        <dbReference type="EMBL" id="SPY48210.1"/>
    </source>
</evidence>
<dbReference type="EMBL" id="UATM01000032">
    <property type="protein sequence ID" value="SPY48210.1"/>
    <property type="molecule type" value="Genomic_DNA"/>
</dbReference>
<dbReference type="RefSeq" id="WP_112889979.1">
    <property type="nucleotide sequence ID" value="NZ_CAUPLU010000026.1"/>
</dbReference>
<evidence type="ECO:0000313" key="1">
    <source>
        <dbReference type="EMBL" id="MBS6534955.1"/>
    </source>
</evidence>
<reference evidence="1" key="2">
    <citation type="submission" date="2021-02" db="EMBL/GenBank/DDBJ databases">
        <title>Infant gut strain persistence is associated with maternal origin, phylogeny, and functional potential including surface adhesion and iron acquisition.</title>
        <authorList>
            <person name="Lou Y.C."/>
        </authorList>
    </citation>
    <scope>NUCLEOTIDE SEQUENCE</scope>
    <source>
        <strain evidence="1">L3_060_052G1_dasL3_060_052G1_concoct_1</strain>
    </source>
</reference>